<dbReference type="GO" id="GO:0016788">
    <property type="term" value="F:hydrolase activity, acting on ester bonds"/>
    <property type="evidence" value="ECO:0007669"/>
    <property type="project" value="UniProtKB-ARBA"/>
</dbReference>
<dbReference type="Proteomes" id="UP000064967">
    <property type="component" value="Chromosome"/>
</dbReference>
<dbReference type="EMBL" id="CP012333">
    <property type="protein sequence ID" value="AKU93701.1"/>
    <property type="molecule type" value="Genomic_DNA"/>
</dbReference>
<feature type="region of interest" description="Disordered" evidence="1">
    <location>
        <begin position="40"/>
        <end position="82"/>
    </location>
</feature>
<reference evidence="2 3" key="1">
    <citation type="submission" date="2015-08" db="EMBL/GenBank/DDBJ databases">
        <authorList>
            <person name="Babu N.S."/>
            <person name="Beckwith C.J."/>
            <person name="Beseler K.G."/>
            <person name="Brison A."/>
            <person name="Carone J.V."/>
            <person name="Caskin T.P."/>
            <person name="Diamond M."/>
            <person name="Durham M.E."/>
            <person name="Foxe J.M."/>
            <person name="Go M."/>
            <person name="Henderson B.A."/>
            <person name="Jones I.B."/>
            <person name="McGettigan J.A."/>
            <person name="Micheletti S.J."/>
            <person name="Nasrallah M.E."/>
            <person name="Ortiz D."/>
            <person name="Piller C.R."/>
            <person name="Privatt S.R."/>
            <person name="Schneider S.L."/>
            <person name="Sharp S."/>
            <person name="Smith T.C."/>
            <person name="Stanton J.D."/>
            <person name="Ullery H.E."/>
            <person name="Wilson R.J."/>
            <person name="Serrano M.G."/>
            <person name="Buck G."/>
            <person name="Lee V."/>
            <person name="Wang Y."/>
            <person name="Carvalho R."/>
            <person name="Voegtly L."/>
            <person name="Shi R."/>
            <person name="Duckworth R."/>
            <person name="Johnson A."/>
            <person name="Loviza R."/>
            <person name="Walstead R."/>
            <person name="Shah Z."/>
            <person name="Kiflezghi M."/>
            <person name="Wade K."/>
            <person name="Ball S.L."/>
            <person name="Bradley K.W."/>
            <person name="Asai D.J."/>
            <person name="Bowman C.A."/>
            <person name="Russell D.A."/>
            <person name="Pope W.H."/>
            <person name="Jacobs-Sera D."/>
            <person name="Hendrix R.W."/>
            <person name="Hatfull G.F."/>
        </authorList>
    </citation>
    <scope>NUCLEOTIDE SEQUENCE [LARGE SCALE GENOMIC DNA]</scope>
    <source>
        <strain evidence="2 3">DSM 27648</strain>
    </source>
</reference>
<dbReference type="Gene3D" id="3.40.50.1110">
    <property type="entry name" value="SGNH hydrolase"/>
    <property type="match status" value="1"/>
</dbReference>
<dbReference type="SUPFAM" id="SSF52266">
    <property type="entry name" value="SGNH hydrolase"/>
    <property type="match status" value="1"/>
</dbReference>
<keyword evidence="3" id="KW-1185">Reference proteome</keyword>
<sequence length="520" mass="54796">MRTRSCSGELEIRATLFTLLAFGALGVACTGDISGDDTTAVDEAGALPDASAPNGDASAPKDATTDAAADGPPPGPVSPTYEDFEVNHFLLTGQSNAVANGGDPPLTTAPLEGYSNLMFDTGVMPMKSCDGNGCRAYDTPTSFVPLVDGDDFFGYAVETAASSIGYGISHLAKARYEFGTRAGYPSKHDMLVSVHGRSGNTYWCLRKGFCTYNADSGYLSPFAQAMSEVESAKGLAAASGRSYVVRAVGAIHGESDHYAYVFGTSEFPLPGTDGTPGKVKDYADALVEWQQDLDASIKAITGQKQNVPLLVSGLSGWTTVRESKLAQMQLDAHVRAPEKVIYVTPAYPMEVREDCLHYSNAGQRHLGEYFAKVYGRVVLGGQSWEPVRPKSISRAGNVVTVVYYVPVPPLVVDTKLVSAAESYGFDFWDNGNRVGIASVAVSGPDTVTITLNAAPSGTNMRLTYAQNQPLNDQGGSAGCIGNGLAYAGGARGNLRDSDDTPSLFGNDLSNWGVNFEAAVP</sequence>
<proteinExistence type="predicted"/>
<dbReference type="STRING" id="1391654.AKJ09_00365"/>
<keyword evidence="2" id="KW-0326">Glycosidase</keyword>
<dbReference type="InterPro" id="IPR036514">
    <property type="entry name" value="SGNH_hydro_sf"/>
</dbReference>
<dbReference type="PROSITE" id="PS51257">
    <property type="entry name" value="PROKAR_LIPOPROTEIN"/>
    <property type="match status" value="1"/>
</dbReference>
<accession>A0A0K1PJW8</accession>
<keyword evidence="2" id="KW-0858">Xylan degradation</keyword>
<evidence type="ECO:0000313" key="3">
    <source>
        <dbReference type="Proteomes" id="UP000064967"/>
    </source>
</evidence>
<dbReference type="GO" id="GO:0016798">
    <property type="term" value="F:hydrolase activity, acting on glycosyl bonds"/>
    <property type="evidence" value="ECO:0007669"/>
    <property type="project" value="UniProtKB-KW"/>
</dbReference>
<organism evidence="2 3">
    <name type="scientific">Labilithrix luteola</name>
    <dbReference type="NCBI Taxonomy" id="1391654"/>
    <lineage>
        <taxon>Bacteria</taxon>
        <taxon>Pseudomonadati</taxon>
        <taxon>Myxococcota</taxon>
        <taxon>Polyangia</taxon>
        <taxon>Polyangiales</taxon>
        <taxon>Labilitrichaceae</taxon>
        <taxon>Labilithrix</taxon>
    </lineage>
</organism>
<dbReference type="RefSeq" id="WP_146645417.1">
    <property type="nucleotide sequence ID" value="NZ_CP012333.1"/>
</dbReference>
<dbReference type="AlphaFoldDB" id="A0A0K1PJW8"/>
<keyword evidence="2" id="KW-0378">Hydrolase</keyword>
<evidence type="ECO:0000256" key="1">
    <source>
        <dbReference type="SAM" id="MobiDB-lite"/>
    </source>
</evidence>
<protein>
    <submittedName>
        <fullName evidence="2">Endo-1,4-beta-xylanase Z</fullName>
    </submittedName>
</protein>
<gene>
    <name evidence="2" type="ORF">AKJ09_00365</name>
</gene>
<dbReference type="GO" id="GO:0045493">
    <property type="term" value="P:xylan catabolic process"/>
    <property type="evidence" value="ECO:0007669"/>
    <property type="project" value="UniProtKB-KW"/>
</dbReference>
<keyword evidence="2" id="KW-0119">Carbohydrate metabolism</keyword>
<dbReference type="KEGG" id="llu:AKJ09_00365"/>
<evidence type="ECO:0000313" key="2">
    <source>
        <dbReference type="EMBL" id="AKU93701.1"/>
    </source>
</evidence>
<keyword evidence="2" id="KW-0624">Polysaccharide degradation</keyword>
<feature type="compositionally biased region" description="Low complexity" evidence="1">
    <location>
        <begin position="56"/>
        <end position="70"/>
    </location>
</feature>
<dbReference type="OrthoDB" id="5490831at2"/>
<name>A0A0K1PJW8_9BACT</name>